<dbReference type="EMBL" id="JQAN02000011">
    <property type="protein sequence ID" value="PPD57569.1"/>
    <property type="molecule type" value="Genomic_DNA"/>
</dbReference>
<comment type="caution">
    <text evidence="1">The sequence shown here is derived from an EMBL/GenBank/DDBJ whole genome shotgun (WGS) entry which is preliminary data.</text>
</comment>
<gene>
    <name evidence="1" type="ORF">JP09_007415</name>
</gene>
<accession>A0A2P5P5J9</accession>
<evidence type="ECO:0000313" key="2">
    <source>
        <dbReference type="Proteomes" id="UP000235653"/>
    </source>
</evidence>
<dbReference type="AlphaFoldDB" id="A0A2P5P5J9"/>
<reference evidence="1 2" key="1">
    <citation type="journal article" date="2017" name="ISME J.">
        <title>Grape pomace compost harbors organohalide-respiring Dehalogenimonas species with novel reductive dehalogenase genes.</title>
        <authorList>
            <person name="Yang Y."/>
            <person name="Higgins S.A."/>
            <person name="Yan J."/>
            <person name="Simsir B."/>
            <person name="Chourey K."/>
            <person name="Iyer R."/>
            <person name="Hettich R.L."/>
            <person name="Baldwin B."/>
            <person name="Ogles D.M."/>
            <person name="Loffler F.E."/>
        </authorList>
    </citation>
    <scope>NUCLEOTIDE SEQUENCE [LARGE SCALE GENOMIC DNA]</scope>
    <source>
        <strain evidence="1 2">GP</strain>
    </source>
</reference>
<name>A0A2P5P5J9_9CHLR</name>
<organism evidence="1 2">
    <name type="scientific">Dehalogenimonas etheniformans</name>
    <dbReference type="NCBI Taxonomy" id="1536648"/>
    <lineage>
        <taxon>Bacteria</taxon>
        <taxon>Bacillati</taxon>
        <taxon>Chloroflexota</taxon>
        <taxon>Dehalococcoidia</taxon>
        <taxon>Dehalococcoidales</taxon>
        <taxon>Dehalococcoidaceae</taxon>
        <taxon>Dehalogenimonas</taxon>
    </lineage>
</organism>
<evidence type="ECO:0000313" key="1">
    <source>
        <dbReference type="EMBL" id="PPD57569.1"/>
    </source>
</evidence>
<dbReference type="RefSeq" id="WP_102330581.1">
    <property type="nucleotide sequence ID" value="NZ_CP058566.2"/>
</dbReference>
<proteinExistence type="predicted"/>
<sequence>MTMLLARQKGDVSGNITKAVKFTDLSFGDIEACARDMTYPINNLELVHQAKLDGASSDTVKFLNLLPEGKCNHSSQIVFMAWEYFLV</sequence>
<keyword evidence="2" id="KW-1185">Reference proteome</keyword>
<protein>
    <submittedName>
        <fullName evidence="1">Uncharacterized protein</fullName>
    </submittedName>
</protein>
<dbReference type="Proteomes" id="UP000235653">
    <property type="component" value="Unassembled WGS sequence"/>
</dbReference>